<keyword evidence="1" id="KW-0479">Metal-binding</keyword>
<comment type="caution">
    <text evidence="2">The sequence shown here is derived from an EMBL/GenBank/DDBJ whole genome shotgun (WGS) entry which is preliminary data.</text>
</comment>
<dbReference type="InterPro" id="IPR001130">
    <property type="entry name" value="TatD-like"/>
</dbReference>
<name>A0ABU1AME2_9BACT</name>
<dbReference type="EC" id="3.1.-.-" evidence="2"/>
<dbReference type="PANTHER" id="PTHR46124">
    <property type="entry name" value="D-AMINOACYL-TRNA DEACYLASE"/>
    <property type="match status" value="1"/>
</dbReference>
<evidence type="ECO:0000313" key="2">
    <source>
        <dbReference type="EMBL" id="MDQ8195844.1"/>
    </source>
</evidence>
<keyword evidence="2" id="KW-0378">Hydrolase</keyword>
<dbReference type="InterPro" id="IPR015991">
    <property type="entry name" value="TatD/YcfH-like"/>
</dbReference>
<dbReference type="Gene3D" id="3.20.20.140">
    <property type="entry name" value="Metal-dependent hydrolases"/>
    <property type="match status" value="1"/>
</dbReference>
<accession>A0ABU1AME2</accession>
<gene>
    <name evidence="2" type="ORF">QEH59_15530</name>
</gene>
<dbReference type="CDD" id="cd01310">
    <property type="entry name" value="TatD_DNAse"/>
    <property type="match status" value="1"/>
</dbReference>
<dbReference type="InterPro" id="IPR032466">
    <property type="entry name" value="Metal_Hydrolase"/>
</dbReference>
<proteinExistence type="predicted"/>
<evidence type="ECO:0000256" key="1">
    <source>
        <dbReference type="ARBA" id="ARBA00022723"/>
    </source>
</evidence>
<protein>
    <submittedName>
        <fullName evidence="2">TatD family hydrolase</fullName>
        <ecNumber evidence="2">3.1.-.-</ecNumber>
    </submittedName>
</protein>
<keyword evidence="3" id="KW-1185">Reference proteome</keyword>
<dbReference type="PANTHER" id="PTHR46124:SF2">
    <property type="entry name" value="D-AMINOACYL-TRNA DEACYLASE"/>
    <property type="match status" value="1"/>
</dbReference>
<organism evidence="2 3">
    <name type="scientific">Thalassobacterium sedimentorum</name>
    <dbReference type="NCBI Taxonomy" id="3041258"/>
    <lineage>
        <taxon>Bacteria</taxon>
        <taxon>Pseudomonadati</taxon>
        <taxon>Verrucomicrobiota</taxon>
        <taxon>Opitutia</taxon>
        <taxon>Puniceicoccales</taxon>
        <taxon>Coraliomargaritaceae</taxon>
        <taxon>Thalassobacterium</taxon>
    </lineage>
</organism>
<dbReference type="SUPFAM" id="SSF51556">
    <property type="entry name" value="Metallo-dependent hydrolases"/>
    <property type="match status" value="1"/>
</dbReference>
<dbReference type="EMBL" id="JARXIC010000035">
    <property type="protein sequence ID" value="MDQ8195844.1"/>
    <property type="molecule type" value="Genomic_DNA"/>
</dbReference>
<dbReference type="PIRSF" id="PIRSF005902">
    <property type="entry name" value="DNase_TatD"/>
    <property type="match status" value="1"/>
</dbReference>
<dbReference type="GO" id="GO:0016787">
    <property type="term" value="F:hydrolase activity"/>
    <property type="evidence" value="ECO:0007669"/>
    <property type="project" value="UniProtKB-KW"/>
</dbReference>
<dbReference type="NCBIfam" id="TIGR00010">
    <property type="entry name" value="YchF/TatD family DNA exonuclease"/>
    <property type="match status" value="1"/>
</dbReference>
<sequence>MELIDSHCHLKGFKDKGELEPMLERAAGAGVQHFITVGTSPADWVSYREMHANYPGRIDYSVGLHPCYVDEDWADAVSQISTFFIPPHAPVAFGEIGLDYFHLPKDPLQAGETILLQEAAFRQQLMLASELDCPVIIHSREAFTESVQLIDESGIDWQRIVYHCFTYGAEEIAQINARGGRASFTGITTYKSATNVREALRQQGIERLMLETDCPYLTPEPHRGKPNEPAYLKNIAERCAESLAISLSELATCSSQNTKAFFQL</sequence>
<evidence type="ECO:0000313" key="3">
    <source>
        <dbReference type="Proteomes" id="UP001243717"/>
    </source>
</evidence>
<dbReference type="Proteomes" id="UP001243717">
    <property type="component" value="Unassembled WGS sequence"/>
</dbReference>
<dbReference type="RefSeq" id="WP_308986292.1">
    <property type="nucleotide sequence ID" value="NZ_JARXIC010000035.1"/>
</dbReference>
<dbReference type="Pfam" id="PF01026">
    <property type="entry name" value="TatD_DNase"/>
    <property type="match status" value="1"/>
</dbReference>
<reference evidence="2 3" key="1">
    <citation type="submission" date="2023-04" db="EMBL/GenBank/DDBJ databases">
        <title>A novel bacteria isolated from coastal sediment.</title>
        <authorList>
            <person name="Liu X.-J."/>
            <person name="Du Z.-J."/>
        </authorList>
    </citation>
    <scope>NUCLEOTIDE SEQUENCE [LARGE SCALE GENOMIC DNA]</scope>
    <source>
        <strain evidence="2 3">SDUM461004</strain>
    </source>
</reference>